<keyword evidence="2" id="KW-1185">Reference proteome</keyword>
<sequence>MISSGPDRVLCVQAITALQYERVNENLLAAVEVTWAFPFSTLPEVTKFTGSQAVLLHNFCRTTLLKSQRERRTKELFDRTNNSVQDFQLKVRNPRTQPTITMATIRGRKKALGTFQSVRHSFDDLPTAIGSVTILAVVTEVIVSHRPGGDKRQMMAGLQLEMARDGGGTGTVKANIFSTASFAPLCKPGDIIRIANATASTVDGQVIVSNPSRRRVALAILDRETLTLRANVPWAETDDAALRSLAPIHAAIRTHPTIAQSLRETDIRLRSLVLGHAPFGHVPEPIYISGVVGRVVLDSVTPGGFLLTDVTVPEWSGGPVLVNGRAGHNLEIRYATVDLPRIGSRPDVEYGPDLAHAAKTCDMVRVGDVRLWVDLDGLHCIIDRNSFIRIIPQFTVDQVLPSVPLSAGQSVIINDTLHLKTSPPSTIAGLAESIRLTAPHAVTVAQLRSAHGSLRAAVSAGYLAFLDPTRLSTPQFTALMRRMGLSRPPDLQDGYNLALIADTTGAALVAVPTDLACDYAGLTEHDLGILVQVMTDSARLGTLRMVGPAAVGLLRNEGGWIMAVAGH</sequence>
<name>A0A8J6B8C2_9EUKA</name>
<dbReference type="AlphaFoldDB" id="A0A8J6B8C2"/>
<proteinExistence type="predicted"/>
<comment type="caution">
    <text evidence="1">The sequence shown here is derived from an EMBL/GenBank/DDBJ whole genome shotgun (WGS) entry which is preliminary data.</text>
</comment>
<evidence type="ECO:0000313" key="2">
    <source>
        <dbReference type="Proteomes" id="UP000717585"/>
    </source>
</evidence>
<reference evidence="1" key="1">
    <citation type="submission" date="2021-05" db="EMBL/GenBank/DDBJ databases">
        <title>A free-living protist that lacks canonical eukaryotic 1 DNA replication and segregation systems.</title>
        <authorList>
            <person name="Salas-Leiva D.E."/>
            <person name="Tromer E.C."/>
            <person name="Curtis B.A."/>
            <person name="Jerlstrom-Hultqvist J."/>
            <person name="Kolisko M."/>
            <person name="Yi Z."/>
            <person name="Salas-Leiva J.S."/>
            <person name="Gallot-Lavallee L."/>
            <person name="Kops G.J.P.L."/>
            <person name="Archibald J.M."/>
            <person name="Simpson A.G.B."/>
            <person name="Roger A.J."/>
        </authorList>
    </citation>
    <scope>NUCLEOTIDE SEQUENCE</scope>
    <source>
        <strain evidence="1">BICM</strain>
    </source>
</reference>
<gene>
    <name evidence="1" type="ORF">J8273_2080</name>
</gene>
<dbReference type="EMBL" id="JAHDYR010000006">
    <property type="protein sequence ID" value="KAG9396349.1"/>
    <property type="molecule type" value="Genomic_DNA"/>
</dbReference>
<protein>
    <submittedName>
        <fullName evidence="1">Uncharacterized protein</fullName>
    </submittedName>
</protein>
<evidence type="ECO:0000313" key="1">
    <source>
        <dbReference type="EMBL" id="KAG9396349.1"/>
    </source>
</evidence>
<organism evidence="1 2">
    <name type="scientific">Carpediemonas membranifera</name>
    <dbReference type="NCBI Taxonomy" id="201153"/>
    <lineage>
        <taxon>Eukaryota</taxon>
        <taxon>Metamonada</taxon>
        <taxon>Carpediemonas-like organisms</taxon>
        <taxon>Carpediemonas</taxon>
    </lineage>
</organism>
<dbReference type="Proteomes" id="UP000717585">
    <property type="component" value="Unassembled WGS sequence"/>
</dbReference>
<accession>A0A8J6B8C2</accession>